<feature type="region of interest" description="Disordered" evidence="1">
    <location>
        <begin position="57"/>
        <end position="77"/>
    </location>
</feature>
<organism evidence="2 3">
    <name type="scientific">Synaphobranchus kaupii</name>
    <name type="common">Kaup's arrowtooth eel</name>
    <dbReference type="NCBI Taxonomy" id="118154"/>
    <lineage>
        <taxon>Eukaryota</taxon>
        <taxon>Metazoa</taxon>
        <taxon>Chordata</taxon>
        <taxon>Craniata</taxon>
        <taxon>Vertebrata</taxon>
        <taxon>Euteleostomi</taxon>
        <taxon>Actinopterygii</taxon>
        <taxon>Neopterygii</taxon>
        <taxon>Teleostei</taxon>
        <taxon>Anguilliformes</taxon>
        <taxon>Synaphobranchidae</taxon>
        <taxon>Synaphobranchus</taxon>
    </lineage>
</organism>
<comment type="caution">
    <text evidence="2">The sequence shown here is derived from an EMBL/GenBank/DDBJ whole genome shotgun (WGS) entry which is preliminary data.</text>
</comment>
<reference evidence="2" key="1">
    <citation type="journal article" date="2023" name="Science">
        <title>Genome structures resolve the early diversification of teleost fishes.</title>
        <authorList>
            <person name="Parey E."/>
            <person name="Louis A."/>
            <person name="Montfort J."/>
            <person name="Bouchez O."/>
            <person name="Roques C."/>
            <person name="Iampietro C."/>
            <person name="Lluch J."/>
            <person name="Castinel A."/>
            <person name="Donnadieu C."/>
            <person name="Desvignes T."/>
            <person name="Floi Bucao C."/>
            <person name="Jouanno E."/>
            <person name="Wen M."/>
            <person name="Mejri S."/>
            <person name="Dirks R."/>
            <person name="Jansen H."/>
            <person name="Henkel C."/>
            <person name="Chen W.J."/>
            <person name="Zahm M."/>
            <person name="Cabau C."/>
            <person name="Klopp C."/>
            <person name="Thompson A.W."/>
            <person name="Robinson-Rechavi M."/>
            <person name="Braasch I."/>
            <person name="Lecointre G."/>
            <person name="Bobe J."/>
            <person name="Postlethwait J.H."/>
            <person name="Berthelot C."/>
            <person name="Roest Crollius H."/>
            <person name="Guiguen Y."/>
        </authorList>
    </citation>
    <scope>NUCLEOTIDE SEQUENCE</scope>
    <source>
        <strain evidence="2">WJC10195</strain>
    </source>
</reference>
<keyword evidence="3" id="KW-1185">Reference proteome</keyword>
<protein>
    <submittedName>
        <fullName evidence="2">Uncharacterized protein</fullName>
    </submittedName>
</protein>
<name>A0A9Q1FEQ7_SYNKA</name>
<feature type="compositionally biased region" description="Basic and acidic residues" evidence="1">
    <location>
        <begin position="68"/>
        <end position="77"/>
    </location>
</feature>
<dbReference type="EMBL" id="JAINUF010000006">
    <property type="protein sequence ID" value="KAJ8356943.1"/>
    <property type="molecule type" value="Genomic_DNA"/>
</dbReference>
<gene>
    <name evidence="2" type="ORF">SKAU_G00197370</name>
</gene>
<evidence type="ECO:0000313" key="3">
    <source>
        <dbReference type="Proteomes" id="UP001152622"/>
    </source>
</evidence>
<dbReference type="Proteomes" id="UP001152622">
    <property type="component" value="Chromosome 6"/>
</dbReference>
<dbReference type="AlphaFoldDB" id="A0A9Q1FEQ7"/>
<sequence>MVSVYIRLGRGVLLRLCKAIDDAKGLWLYVCLSCAPDLCRLGVTLGLSLGLELLGKARGSGNSGDQPLGKDDCKMAL</sequence>
<evidence type="ECO:0000256" key="1">
    <source>
        <dbReference type="SAM" id="MobiDB-lite"/>
    </source>
</evidence>
<evidence type="ECO:0000313" key="2">
    <source>
        <dbReference type="EMBL" id="KAJ8356943.1"/>
    </source>
</evidence>
<proteinExistence type="predicted"/>
<accession>A0A9Q1FEQ7</accession>